<feature type="region of interest" description="Disordered" evidence="1">
    <location>
        <begin position="1"/>
        <end position="305"/>
    </location>
</feature>
<feature type="compositionally biased region" description="Low complexity" evidence="1">
    <location>
        <begin position="160"/>
        <end position="169"/>
    </location>
</feature>
<dbReference type="AlphaFoldDB" id="A0A9P0VV38"/>
<gene>
    <name evidence="2" type="ORF">ACAOBT_LOCUS38208</name>
</gene>
<accession>A0A9P0VV38</accession>
<dbReference type="OrthoDB" id="5863628at2759"/>
<sequence length="329" mass="34261">DISENDESNIEAPSPATPVKSPEKPVATDSPTSIPVATKKDPAPTEAVSQPSTPPSPAATPQEVVPGMPASPAGTQQDKGQQVAVPGATAAATQQQVVKPGVLRYTPTQGQPQQQDEYGIGVFSPPQGKPQVTGAPPLGPVAVGVGLGGPGVRVNPLQEQPVLLSDQPSPQQPPPPVSFAGQLPQSQGGPVPPQQQQFAQPPSIIIPGGGTTLQQPPPVSPHPPQSPKVLPQSPQSAQQQFKVKPASALMPDDKKSQQQQQQQISNKGQPQSPFAKKKARKSPAGSPNPALAPTDQPLYGSDQPAGREEVTFEICSYHHRTKIAINEMR</sequence>
<feature type="compositionally biased region" description="Low complexity" evidence="1">
    <location>
        <begin position="257"/>
        <end position="272"/>
    </location>
</feature>
<evidence type="ECO:0000256" key="1">
    <source>
        <dbReference type="SAM" id="MobiDB-lite"/>
    </source>
</evidence>
<protein>
    <submittedName>
        <fullName evidence="2">Uncharacterized protein</fullName>
    </submittedName>
</protein>
<keyword evidence="3" id="KW-1185">Reference proteome</keyword>
<dbReference type="EMBL" id="CAKOFQ010011682">
    <property type="protein sequence ID" value="CAH2020960.1"/>
    <property type="molecule type" value="Genomic_DNA"/>
</dbReference>
<comment type="caution">
    <text evidence="2">The sequence shown here is derived from an EMBL/GenBank/DDBJ whole genome shotgun (WGS) entry which is preliminary data.</text>
</comment>
<feature type="non-terminal residue" evidence="2">
    <location>
        <position position="329"/>
    </location>
</feature>
<evidence type="ECO:0000313" key="2">
    <source>
        <dbReference type="EMBL" id="CAH2020960.1"/>
    </source>
</evidence>
<dbReference type="Proteomes" id="UP001152888">
    <property type="component" value="Unassembled WGS sequence"/>
</dbReference>
<organism evidence="2 3">
    <name type="scientific">Acanthoscelides obtectus</name>
    <name type="common">Bean weevil</name>
    <name type="synonym">Bruchus obtectus</name>
    <dbReference type="NCBI Taxonomy" id="200917"/>
    <lineage>
        <taxon>Eukaryota</taxon>
        <taxon>Metazoa</taxon>
        <taxon>Ecdysozoa</taxon>
        <taxon>Arthropoda</taxon>
        <taxon>Hexapoda</taxon>
        <taxon>Insecta</taxon>
        <taxon>Pterygota</taxon>
        <taxon>Neoptera</taxon>
        <taxon>Endopterygota</taxon>
        <taxon>Coleoptera</taxon>
        <taxon>Polyphaga</taxon>
        <taxon>Cucujiformia</taxon>
        <taxon>Chrysomeloidea</taxon>
        <taxon>Chrysomelidae</taxon>
        <taxon>Bruchinae</taxon>
        <taxon>Bruchini</taxon>
        <taxon>Acanthoscelides</taxon>
    </lineage>
</organism>
<feature type="compositionally biased region" description="Polar residues" evidence="1">
    <location>
        <begin position="106"/>
        <end position="116"/>
    </location>
</feature>
<feature type="compositionally biased region" description="Polar residues" evidence="1">
    <location>
        <begin position="232"/>
        <end position="241"/>
    </location>
</feature>
<proteinExistence type="predicted"/>
<feature type="compositionally biased region" description="Low complexity" evidence="1">
    <location>
        <begin position="80"/>
        <end position="98"/>
    </location>
</feature>
<feature type="compositionally biased region" description="Low complexity" evidence="1">
    <location>
        <begin position="181"/>
        <end position="202"/>
    </location>
</feature>
<name>A0A9P0VV38_ACAOB</name>
<evidence type="ECO:0000313" key="3">
    <source>
        <dbReference type="Proteomes" id="UP001152888"/>
    </source>
</evidence>
<feature type="compositionally biased region" description="Pro residues" evidence="1">
    <location>
        <begin position="215"/>
        <end position="226"/>
    </location>
</feature>
<reference evidence="2" key="1">
    <citation type="submission" date="2022-03" db="EMBL/GenBank/DDBJ databases">
        <authorList>
            <person name="Sayadi A."/>
        </authorList>
    </citation>
    <scope>NUCLEOTIDE SEQUENCE</scope>
</reference>
<feature type="compositionally biased region" description="Low complexity" evidence="1">
    <location>
        <begin position="134"/>
        <end position="144"/>
    </location>
</feature>